<keyword evidence="10" id="KW-1185">Reference proteome</keyword>
<evidence type="ECO:0000256" key="4">
    <source>
        <dbReference type="ARBA" id="ARBA00023125"/>
    </source>
</evidence>
<evidence type="ECO:0000313" key="9">
    <source>
        <dbReference type="EMBL" id="KAL1864378.1"/>
    </source>
</evidence>
<keyword evidence="4" id="KW-0238">DNA-binding</keyword>
<evidence type="ECO:0000313" key="10">
    <source>
        <dbReference type="Proteomes" id="UP001586593"/>
    </source>
</evidence>
<dbReference type="PROSITE" id="PS00463">
    <property type="entry name" value="ZN2_CY6_FUNGAL_1"/>
    <property type="match status" value="1"/>
</dbReference>
<dbReference type="PANTHER" id="PTHR37534">
    <property type="entry name" value="TRANSCRIPTIONAL ACTIVATOR PROTEIN UGA3"/>
    <property type="match status" value="1"/>
</dbReference>
<keyword evidence="3" id="KW-0805">Transcription regulation</keyword>
<dbReference type="Pfam" id="PF00172">
    <property type="entry name" value="Zn_clus"/>
    <property type="match status" value="1"/>
</dbReference>
<dbReference type="InterPro" id="IPR036864">
    <property type="entry name" value="Zn2-C6_fun-type_DNA-bd_sf"/>
</dbReference>
<feature type="region of interest" description="Disordered" evidence="7">
    <location>
        <begin position="508"/>
        <end position="530"/>
    </location>
</feature>
<feature type="compositionally biased region" description="Polar residues" evidence="7">
    <location>
        <begin position="136"/>
        <end position="152"/>
    </location>
</feature>
<gene>
    <name evidence="9" type="ORF">VTK73DRAFT_5941</name>
</gene>
<evidence type="ECO:0000256" key="6">
    <source>
        <dbReference type="ARBA" id="ARBA00023242"/>
    </source>
</evidence>
<feature type="region of interest" description="Disordered" evidence="7">
    <location>
        <begin position="76"/>
        <end position="175"/>
    </location>
</feature>
<name>A0ABR3WL69_9PEZI</name>
<dbReference type="InterPro" id="IPR001138">
    <property type="entry name" value="Zn2Cys6_DnaBD"/>
</dbReference>
<evidence type="ECO:0000259" key="8">
    <source>
        <dbReference type="PROSITE" id="PS50048"/>
    </source>
</evidence>
<organism evidence="9 10">
    <name type="scientific">Phialemonium thermophilum</name>
    <dbReference type="NCBI Taxonomy" id="223376"/>
    <lineage>
        <taxon>Eukaryota</taxon>
        <taxon>Fungi</taxon>
        <taxon>Dikarya</taxon>
        <taxon>Ascomycota</taxon>
        <taxon>Pezizomycotina</taxon>
        <taxon>Sordariomycetes</taxon>
        <taxon>Sordariomycetidae</taxon>
        <taxon>Cephalothecales</taxon>
        <taxon>Cephalothecaceae</taxon>
        <taxon>Phialemonium</taxon>
    </lineage>
</organism>
<evidence type="ECO:0000256" key="2">
    <source>
        <dbReference type="ARBA" id="ARBA00022833"/>
    </source>
</evidence>
<comment type="caution">
    <text evidence="9">The sequence shown here is derived from an EMBL/GenBank/DDBJ whole genome shotgun (WGS) entry which is preliminary data.</text>
</comment>
<keyword evidence="5" id="KW-0804">Transcription</keyword>
<accession>A0ABR3WL69</accession>
<dbReference type="PROSITE" id="PS50048">
    <property type="entry name" value="ZN2_CY6_FUNGAL_2"/>
    <property type="match status" value="1"/>
</dbReference>
<sequence>MRSVTGCLTCRRRKLKCDEKRPECGQCRKSGRVCQPNEVVFRHQQSPSVRRGRERSNSFSASDTWLTIPETVSFVAVDPSPRGGDKARGRSHSRPIEGGSPFADLCNQGHPLETVEGQRGDLDLSSPGSAPADHLSPQSVPSSGTRKGTLSSDGVDVRAPTTHEPGLPSNIELILNPSTSQLSRDDARGYRASFSPPDSFLSPADLFGLSGTPQAVLQRAHPVETDPEVAFLLRHFSEQPGRWLDLYFSDAYFALEVPIKALSHPLLKSAACAYAAKHLSRTRRKTDAPKVPLRQSNVATTTTWPNSDSVDWAWYGAKYYAQAINLLRETLENTHDLLGGPLTGRGSAFREDGSEMQPAEQYATYDSISDETLAAMAILCNFEFMSASDVEWTRHLNGTLLVLDLRQTGVISLMSSPPSKARKSIFWNLFRQDVFAAFILEGRTRLDIDDLRMLRAAGLQLDDHGFVLPSAGSTEGGMKEDMISNALIWILSKVINYIAAMKELQQQETDASRADDGSSGGSMGGSRESPWTLRDKWKSISRELDVWYEGLPDTFQPCARIERKTSEPATESSPPKPATIPDIWFTSAMCASTIQTYHLARMLLLIHRPQSVDAALRTGAVFDFLNIYRKIEAELRYRSREIFGIALSSPTTSITLHQTQTIFVAAQCLVEDEERHMALDILRRANSDLGWETEYRVQQLIKEWGWTGV</sequence>
<dbReference type="Gene3D" id="4.10.240.10">
    <property type="entry name" value="Zn(2)-C6 fungal-type DNA-binding domain"/>
    <property type="match status" value="1"/>
</dbReference>
<dbReference type="InterPro" id="IPR021858">
    <property type="entry name" value="Fun_TF"/>
</dbReference>
<dbReference type="SMART" id="SM00066">
    <property type="entry name" value="GAL4"/>
    <property type="match status" value="1"/>
</dbReference>
<keyword evidence="6" id="KW-0539">Nucleus</keyword>
<dbReference type="SUPFAM" id="SSF57701">
    <property type="entry name" value="Zn2/Cys6 DNA-binding domain"/>
    <property type="match status" value="1"/>
</dbReference>
<evidence type="ECO:0000256" key="7">
    <source>
        <dbReference type="SAM" id="MobiDB-lite"/>
    </source>
</evidence>
<dbReference type="CDD" id="cd00067">
    <property type="entry name" value="GAL4"/>
    <property type="match status" value="1"/>
</dbReference>
<dbReference type="Pfam" id="PF11951">
    <property type="entry name" value="Fungal_trans_2"/>
    <property type="match status" value="1"/>
</dbReference>
<dbReference type="EMBL" id="JAZHXJ010000333">
    <property type="protein sequence ID" value="KAL1864378.1"/>
    <property type="molecule type" value="Genomic_DNA"/>
</dbReference>
<proteinExistence type="predicted"/>
<comment type="subcellular location">
    <subcellularLocation>
        <location evidence="1">Nucleus</location>
    </subcellularLocation>
</comment>
<protein>
    <recommendedName>
        <fullName evidence="8">Zn(2)-C6 fungal-type domain-containing protein</fullName>
    </recommendedName>
</protein>
<keyword evidence="2" id="KW-0862">Zinc</keyword>
<evidence type="ECO:0000256" key="5">
    <source>
        <dbReference type="ARBA" id="ARBA00023163"/>
    </source>
</evidence>
<reference evidence="9 10" key="1">
    <citation type="journal article" date="2024" name="Commun. Biol.">
        <title>Comparative genomic analysis of thermophilic fungi reveals convergent evolutionary adaptations and gene losses.</title>
        <authorList>
            <person name="Steindorff A.S."/>
            <person name="Aguilar-Pontes M.V."/>
            <person name="Robinson A.J."/>
            <person name="Andreopoulos B."/>
            <person name="LaButti K."/>
            <person name="Kuo A."/>
            <person name="Mondo S."/>
            <person name="Riley R."/>
            <person name="Otillar R."/>
            <person name="Haridas S."/>
            <person name="Lipzen A."/>
            <person name="Grimwood J."/>
            <person name="Schmutz J."/>
            <person name="Clum A."/>
            <person name="Reid I.D."/>
            <person name="Moisan M.C."/>
            <person name="Butler G."/>
            <person name="Nguyen T.T.M."/>
            <person name="Dewar K."/>
            <person name="Conant G."/>
            <person name="Drula E."/>
            <person name="Henrissat B."/>
            <person name="Hansel C."/>
            <person name="Singer S."/>
            <person name="Hutchinson M.I."/>
            <person name="de Vries R.P."/>
            <person name="Natvig D.O."/>
            <person name="Powell A.J."/>
            <person name="Tsang A."/>
            <person name="Grigoriev I.V."/>
        </authorList>
    </citation>
    <scope>NUCLEOTIDE SEQUENCE [LARGE SCALE GENOMIC DNA]</scope>
    <source>
        <strain evidence="9 10">ATCC 24622</strain>
    </source>
</reference>
<evidence type="ECO:0000256" key="3">
    <source>
        <dbReference type="ARBA" id="ARBA00023015"/>
    </source>
</evidence>
<dbReference type="CDD" id="cd12148">
    <property type="entry name" value="fungal_TF_MHR"/>
    <property type="match status" value="1"/>
</dbReference>
<evidence type="ECO:0000256" key="1">
    <source>
        <dbReference type="ARBA" id="ARBA00004123"/>
    </source>
</evidence>
<feature type="domain" description="Zn(2)-C6 fungal-type" evidence="8">
    <location>
        <begin position="6"/>
        <end position="34"/>
    </location>
</feature>
<dbReference type="Proteomes" id="UP001586593">
    <property type="component" value="Unassembled WGS sequence"/>
</dbReference>
<dbReference type="PANTHER" id="PTHR37534:SF9">
    <property type="entry name" value="ZN(II)2CYS6 TRANSCRIPTION FACTOR (EUROFUNG)"/>
    <property type="match status" value="1"/>
</dbReference>